<gene>
    <name evidence="1" type="ORF">HUJ06_017781</name>
</gene>
<sequence length="222" mass="24364">MAEIEDKLKQILTLVDEATAAKTPLEGLLKGVVTSNPPPNLAASFESAVTMSKDSVRALTPYTNKNQELSNPHPPVIVPLLDDKKVPTLPPIVNFTPSLFSTSHPSSLFPSICHPATLPVMELCTFRPLSSLGLNPLLQFWQPEPIRTSSPLFLMSKPKFPLGKTLALRSISSSSSHHALSSTLDPTQTIHTLSLQKLRWQFKTSTQTESLSHSPYLQNHVK</sequence>
<organism evidence="1 2">
    <name type="scientific">Nelumbo nucifera</name>
    <name type="common">Sacred lotus</name>
    <dbReference type="NCBI Taxonomy" id="4432"/>
    <lineage>
        <taxon>Eukaryota</taxon>
        <taxon>Viridiplantae</taxon>
        <taxon>Streptophyta</taxon>
        <taxon>Embryophyta</taxon>
        <taxon>Tracheophyta</taxon>
        <taxon>Spermatophyta</taxon>
        <taxon>Magnoliopsida</taxon>
        <taxon>Proteales</taxon>
        <taxon>Nelumbonaceae</taxon>
        <taxon>Nelumbo</taxon>
    </lineage>
</organism>
<name>A0A822ZPE3_NELNU</name>
<dbReference type="Proteomes" id="UP000607653">
    <property type="component" value="Unassembled WGS sequence"/>
</dbReference>
<evidence type="ECO:0000313" key="1">
    <source>
        <dbReference type="EMBL" id="DAD47844.1"/>
    </source>
</evidence>
<proteinExistence type="predicted"/>
<dbReference type="EMBL" id="DUZY01000008">
    <property type="protein sequence ID" value="DAD47844.1"/>
    <property type="molecule type" value="Genomic_DNA"/>
</dbReference>
<accession>A0A822ZPE3</accession>
<evidence type="ECO:0000313" key="2">
    <source>
        <dbReference type="Proteomes" id="UP000607653"/>
    </source>
</evidence>
<keyword evidence="2" id="KW-1185">Reference proteome</keyword>
<reference evidence="1 2" key="1">
    <citation type="journal article" date="2020" name="Mol. Biol. Evol.">
        <title>Distinct Expression and Methylation Patterns for Genes with Different Fates following a Single Whole-Genome Duplication in Flowering Plants.</title>
        <authorList>
            <person name="Shi T."/>
            <person name="Rahmani R.S."/>
            <person name="Gugger P.F."/>
            <person name="Wang M."/>
            <person name="Li H."/>
            <person name="Zhang Y."/>
            <person name="Li Z."/>
            <person name="Wang Q."/>
            <person name="Van de Peer Y."/>
            <person name="Marchal K."/>
            <person name="Chen J."/>
        </authorList>
    </citation>
    <scope>NUCLEOTIDE SEQUENCE [LARGE SCALE GENOMIC DNA]</scope>
    <source>
        <tissue evidence="1">Leaf</tissue>
    </source>
</reference>
<comment type="caution">
    <text evidence="1">The sequence shown here is derived from an EMBL/GenBank/DDBJ whole genome shotgun (WGS) entry which is preliminary data.</text>
</comment>
<dbReference type="AlphaFoldDB" id="A0A822ZPE3"/>
<protein>
    <submittedName>
        <fullName evidence="1">Uncharacterized protein</fullName>
    </submittedName>
</protein>